<sequence length="399" mass="41614">MPISHRHKLRLLSAALAVVATAASAFIQLPAVASAATPDSGSPESLIADPVALLGRLAPELLRQTSVPPGQAQTAEIAAQTGAMPFTAGIAADAAAGIRLSPAQTEGTGQPVGVTIDDARGQARQSDGITSFTAGPEAQAAAYVQPIMNGVRLMTAIASPSAGDDFSYRFDLPEGSSTRTIPGGDTIVTDAAFHYIGTVEAPWAIDSAGQPLETGYSWSGSTLTQHVELADDTVYPVLIDPVWFYSYDFSATLPGYHAVHPTASESAVDRLLHGGCFNCYFPISGAPRTYPVDGQILPLNASPFSLEALAAPVRMQTANGGAMQFLAQAGHFDGAGSLITFSWYNDPSGYLHLYVHAKIMRDLGPTLNIINSRIAGANWLLYWQRVADNANGSSGGGGV</sequence>
<dbReference type="EMBL" id="JANLCJ010000002">
    <property type="protein sequence ID" value="MCS5733698.1"/>
    <property type="molecule type" value="Genomic_DNA"/>
</dbReference>
<organism evidence="2 3">
    <name type="scientific">Herbiconiux daphne</name>
    <dbReference type="NCBI Taxonomy" id="2970914"/>
    <lineage>
        <taxon>Bacteria</taxon>
        <taxon>Bacillati</taxon>
        <taxon>Actinomycetota</taxon>
        <taxon>Actinomycetes</taxon>
        <taxon>Micrococcales</taxon>
        <taxon>Microbacteriaceae</taxon>
        <taxon>Herbiconiux</taxon>
    </lineage>
</organism>
<protein>
    <submittedName>
        <fullName evidence="2">Uncharacterized protein</fullName>
    </submittedName>
</protein>
<evidence type="ECO:0000313" key="2">
    <source>
        <dbReference type="EMBL" id="MCS5733698.1"/>
    </source>
</evidence>
<comment type="caution">
    <text evidence="2">The sequence shown here is derived from an EMBL/GenBank/DDBJ whole genome shotgun (WGS) entry which is preliminary data.</text>
</comment>
<proteinExistence type="predicted"/>
<reference evidence="2" key="1">
    <citation type="submission" date="2022-08" db="EMBL/GenBank/DDBJ databases">
        <authorList>
            <person name="Deng Y."/>
            <person name="Han X.-F."/>
            <person name="Zhang Y.-Q."/>
        </authorList>
    </citation>
    <scope>NUCLEOTIDE SEQUENCE</scope>
    <source>
        <strain evidence="2">CPCC 203386</strain>
    </source>
</reference>
<dbReference type="RefSeq" id="WP_259538515.1">
    <property type="nucleotide sequence ID" value="NZ_JANLCJ010000002.1"/>
</dbReference>
<accession>A0ABT2H184</accession>
<dbReference type="Proteomes" id="UP001165586">
    <property type="component" value="Unassembled WGS sequence"/>
</dbReference>
<keyword evidence="3" id="KW-1185">Reference proteome</keyword>
<evidence type="ECO:0000256" key="1">
    <source>
        <dbReference type="SAM" id="SignalP"/>
    </source>
</evidence>
<keyword evidence="1" id="KW-0732">Signal</keyword>
<feature type="chain" id="PRO_5046861182" evidence="1">
    <location>
        <begin position="36"/>
        <end position="399"/>
    </location>
</feature>
<name>A0ABT2H184_9MICO</name>
<evidence type="ECO:0000313" key="3">
    <source>
        <dbReference type="Proteomes" id="UP001165586"/>
    </source>
</evidence>
<gene>
    <name evidence="2" type="ORF">N1032_08090</name>
</gene>
<feature type="signal peptide" evidence="1">
    <location>
        <begin position="1"/>
        <end position="35"/>
    </location>
</feature>